<evidence type="ECO:0000313" key="6">
    <source>
        <dbReference type="Proteomes" id="UP000287233"/>
    </source>
</evidence>
<dbReference type="SUPFAM" id="SSF50475">
    <property type="entry name" value="FMN-binding split barrel"/>
    <property type="match status" value="1"/>
</dbReference>
<dbReference type="SMART" id="SM00903">
    <property type="entry name" value="Flavin_Reduct"/>
    <property type="match status" value="1"/>
</dbReference>
<dbReference type="EMBL" id="CP034928">
    <property type="protein sequence ID" value="QAA76245.1"/>
    <property type="molecule type" value="Genomic_DNA"/>
</dbReference>
<name>A0A410FT41_BIPS1</name>
<evidence type="ECO:0000256" key="1">
    <source>
        <dbReference type="ARBA" id="ARBA00001917"/>
    </source>
</evidence>
<sequence>MTSLSAIDPWKRFGEVQEQVLHGGGAFLVAVDDHDRPNAMTIGWLQIGTVWSRPVCHVLVRPSRYTHRCIAHSGAFTVNVPLGTMAEELAFCGSRSGRDVDKFAELSLQIIPGTKVRVPLLPGCAVAYECRVAARAALTPEGLLDEGTRSKYYPRGDFHTLFFGEIVAAWELKA</sequence>
<dbReference type="InterPro" id="IPR012349">
    <property type="entry name" value="Split_barrel_FMN-bd"/>
</dbReference>
<dbReference type="GO" id="GO:0016646">
    <property type="term" value="F:oxidoreductase activity, acting on the CH-NH group of donors, NAD or NADP as acceptor"/>
    <property type="evidence" value="ECO:0007669"/>
    <property type="project" value="UniProtKB-ARBA"/>
</dbReference>
<dbReference type="InterPro" id="IPR052174">
    <property type="entry name" value="Flavoredoxin"/>
</dbReference>
<protein>
    <recommendedName>
        <fullName evidence="4">Flavin reductase like domain-containing protein</fullName>
    </recommendedName>
</protein>
<gene>
    <name evidence="5" type="ORF">BIP78_0479</name>
</gene>
<dbReference type="Pfam" id="PF01613">
    <property type="entry name" value="Flavin_Reduct"/>
    <property type="match status" value="1"/>
</dbReference>
<dbReference type="KEGG" id="bih:BIP78_0479"/>
<dbReference type="Gene3D" id="2.30.110.10">
    <property type="entry name" value="Electron Transport, Fmn-binding Protein, Chain A"/>
    <property type="match status" value="1"/>
</dbReference>
<organism evidence="5 6">
    <name type="scientific">Bipolaricaulis sibiricus</name>
    <dbReference type="NCBI Taxonomy" id="2501609"/>
    <lineage>
        <taxon>Bacteria</taxon>
        <taxon>Candidatus Bipolaricaulota</taxon>
        <taxon>Candidatus Bipolaricaulia</taxon>
        <taxon>Candidatus Bipolaricaulales</taxon>
        <taxon>Candidatus Bipolaricaulaceae</taxon>
        <taxon>Candidatus Bipolaricaulis</taxon>
    </lineage>
</organism>
<comment type="similarity">
    <text evidence="3">Belongs to the flavoredoxin family.</text>
</comment>
<feature type="domain" description="Flavin reductase like" evidence="4">
    <location>
        <begin position="20"/>
        <end position="173"/>
    </location>
</feature>
<accession>A0A410FT41</accession>
<reference evidence="6" key="1">
    <citation type="submission" date="2018-12" db="EMBL/GenBank/DDBJ databases">
        <title>Complete genome sequence of an uncultured bacterium of the candidate phylum Bipolaricaulota.</title>
        <authorList>
            <person name="Kadnikov V.V."/>
            <person name="Mardanov A.V."/>
            <person name="Beletsky A.V."/>
            <person name="Frank Y.A."/>
            <person name="Karnachuk O.V."/>
            <person name="Ravin N.V."/>
        </authorList>
    </citation>
    <scope>NUCLEOTIDE SEQUENCE [LARGE SCALE GENOMIC DNA]</scope>
</reference>
<keyword evidence="2" id="KW-0285">Flavoprotein</keyword>
<evidence type="ECO:0000256" key="3">
    <source>
        <dbReference type="ARBA" id="ARBA00038054"/>
    </source>
</evidence>
<comment type="cofactor">
    <cofactor evidence="1">
        <name>FMN</name>
        <dbReference type="ChEBI" id="CHEBI:58210"/>
    </cofactor>
</comment>
<dbReference type="GO" id="GO:0010181">
    <property type="term" value="F:FMN binding"/>
    <property type="evidence" value="ECO:0007669"/>
    <property type="project" value="InterPro"/>
</dbReference>
<dbReference type="PANTHER" id="PTHR43567:SF1">
    <property type="entry name" value="FLAVOREDOXIN"/>
    <property type="match status" value="1"/>
</dbReference>
<proteinExistence type="inferred from homology"/>
<dbReference type="AlphaFoldDB" id="A0A410FT41"/>
<evidence type="ECO:0000313" key="5">
    <source>
        <dbReference type="EMBL" id="QAA76245.1"/>
    </source>
</evidence>
<dbReference type="PANTHER" id="PTHR43567">
    <property type="entry name" value="FLAVOREDOXIN-RELATED-RELATED"/>
    <property type="match status" value="1"/>
</dbReference>
<dbReference type="Proteomes" id="UP000287233">
    <property type="component" value="Chromosome"/>
</dbReference>
<evidence type="ECO:0000256" key="2">
    <source>
        <dbReference type="ARBA" id="ARBA00022630"/>
    </source>
</evidence>
<dbReference type="InterPro" id="IPR002563">
    <property type="entry name" value="Flavin_Rdtase-like_dom"/>
</dbReference>
<evidence type="ECO:0000259" key="4">
    <source>
        <dbReference type="SMART" id="SM00903"/>
    </source>
</evidence>